<protein>
    <submittedName>
        <fullName evidence="3">N-acetylmuramoyl-L-alanine amidase</fullName>
        <ecNumber evidence="3">3.5.1.28</ecNumber>
    </submittedName>
</protein>
<dbReference type="InterPro" id="IPR018392">
    <property type="entry name" value="LysM"/>
</dbReference>
<dbReference type="CDD" id="cd02696">
    <property type="entry name" value="MurNAc-LAA"/>
    <property type="match status" value="1"/>
</dbReference>
<reference evidence="3" key="1">
    <citation type="submission" date="2021-04" db="EMBL/GenBank/DDBJ databases">
        <title>Genomic analysis of electroactive and textile dye degrading Bacillus circulans strain: DC10 isolated from constructed wetland-microbial fuel cells treating textile dye wastewaters.</title>
        <authorList>
            <person name="Patel D.U."/>
            <person name="Desai C.R."/>
        </authorList>
    </citation>
    <scope>NUCLEOTIDE SEQUENCE</scope>
    <source>
        <strain evidence="3">DC10</strain>
    </source>
</reference>
<dbReference type="EMBL" id="JAGTPX010000016">
    <property type="protein sequence ID" value="MBR8670867.1"/>
    <property type="molecule type" value="Genomic_DNA"/>
</dbReference>
<dbReference type="Gene3D" id="3.40.630.40">
    <property type="entry name" value="Zn-dependent exopeptidases"/>
    <property type="match status" value="1"/>
</dbReference>
<dbReference type="GO" id="GO:0009253">
    <property type="term" value="P:peptidoglycan catabolic process"/>
    <property type="evidence" value="ECO:0007669"/>
    <property type="project" value="InterPro"/>
</dbReference>
<dbReference type="SMART" id="SM00646">
    <property type="entry name" value="Ami_3"/>
    <property type="match status" value="1"/>
</dbReference>
<dbReference type="Pfam" id="PF01476">
    <property type="entry name" value="LysM"/>
    <property type="match status" value="2"/>
</dbReference>
<dbReference type="GO" id="GO:0030288">
    <property type="term" value="C:outer membrane-bounded periplasmic space"/>
    <property type="evidence" value="ECO:0007669"/>
    <property type="project" value="TreeGrafter"/>
</dbReference>
<gene>
    <name evidence="3" type="ORF">KD144_15105</name>
</gene>
<feature type="domain" description="LysM" evidence="2">
    <location>
        <begin position="243"/>
        <end position="287"/>
    </location>
</feature>
<dbReference type="SUPFAM" id="SSF54106">
    <property type="entry name" value="LysM domain"/>
    <property type="match status" value="2"/>
</dbReference>
<dbReference type="PANTHER" id="PTHR30404:SF0">
    <property type="entry name" value="N-ACETYLMURAMOYL-L-ALANINE AMIDASE AMIC"/>
    <property type="match status" value="1"/>
</dbReference>
<evidence type="ECO:0000259" key="2">
    <source>
        <dbReference type="PROSITE" id="PS51782"/>
    </source>
</evidence>
<dbReference type="Gene3D" id="3.10.350.10">
    <property type="entry name" value="LysM domain"/>
    <property type="match status" value="2"/>
</dbReference>
<comment type="caution">
    <text evidence="3">The sequence shown here is derived from an EMBL/GenBank/DDBJ whole genome shotgun (WGS) entry which is preliminary data.</text>
</comment>
<dbReference type="SMART" id="SM00257">
    <property type="entry name" value="LysM"/>
    <property type="match status" value="2"/>
</dbReference>
<accession>A0A941GE30</accession>
<evidence type="ECO:0000256" key="1">
    <source>
        <dbReference type="ARBA" id="ARBA00022801"/>
    </source>
</evidence>
<dbReference type="EC" id="3.5.1.28" evidence="3"/>
<evidence type="ECO:0000313" key="3">
    <source>
        <dbReference type="EMBL" id="MBR8670867.1"/>
    </source>
</evidence>
<dbReference type="CDD" id="cd00118">
    <property type="entry name" value="LysM"/>
    <property type="match status" value="2"/>
</dbReference>
<dbReference type="InterPro" id="IPR050695">
    <property type="entry name" value="N-acetylmuramoyl_amidase_3"/>
</dbReference>
<dbReference type="PROSITE" id="PS51782">
    <property type="entry name" value="LYSM"/>
    <property type="match status" value="2"/>
</dbReference>
<keyword evidence="1 3" id="KW-0378">Hydrolase</keyword>
<dbReference type="Pfam" id="PF01520">
    <property type="entry name" value="Amidase_3"/>
    <property type="match status" value="1"/>
</dbReference>
<dbReference type="GO" id="GO:0008745">
    <property type="term" value="F:N-acetylmuramoyl-L-alanine amidase activity"/>
    <property type="evidence" value="ECO:0007669"/>
    <property type="project" value="UniProtKB-EC"/>
</dbReference>
<dbReference type="InterPro" id="IPR036779">
    <property type="entry name" value="LysM_dom_sf"/>
</dbReference>
<feature type="domain" description="LysM" evidence="2">
    <location>
        <begin position="194"/>
        <end position="238"/>
    </location>
</feature>
<name>A0A941GE30_NIACI</name>
<dbReference type="InterPro" id="IPR002508">
    <property type="entry name" value="MurNAc-LAA_cat"/>
</dbReference>
<dbReference type="PANTHER" id="PTHR30404">
    <property type="entry name" value="N-ACETYLMURAMOYL-L-ALANINE AMIDASE"/>
    <property type="match status" value="1"/>
</dbReference>
<dbReference type="AlphaFoldDB" id="A0A941GE30"/>
<dbReference type="RefSeq" id="WP_212119834.1">
    <property type="nucleotide sequence ID" value="NZ_JAGTPX020000017.1"/>
</dbReference>
<organism evidence="3">
    <name type="scientific">Niallia circulans</name>
    <name type="common">Bacillus circulans</name>
    <dbReference type="NCBI Taxonomy" id="1397"/>
    <lineage>
        <taxon>Bacteria</taxon>
        <taxon>Bacillati</taxon>
        <taxon>Bacillota</taxon>
        <taxon>Bacilli</taxon>
        <taxon>Bacillales</taxon>
        <taxon>Bacillaceae</taxon>
        <taxon>Niallia</taxon>
    </lineage>
</organism>
<proteinExistence type="predicted"/>
<dbReference type="SUPFAM" id="SSF53187">
    <property type="entry name" value="Zn-dependent exopeptidases"/>
    <property type="match status" value="1"/>
</dbReference>
<sequence length="288" mass="31074">MAKIFIDAGHGGTDPGAVGNGLQEKVLTLTIAKKIESLLKNYENVSVKMSRTSDTTLSLSQRTDAANAWGSDFFLSVHINAGGGTGYEDYRYNTLTATSATGKVQSTIHSAVMAELKAFNVIDRGAKSANFHVLRETNSPALLSENLFIDTKVDANLLKRNDVLDAIARGHVEGLAKALGLKKKVIEVGKAQSGSYTVAQGDTLWSIAQTQGVTVDQLKTWNAGINPNALQIGSKLNIGVTIQTYNIQKGDTFWDIEEKFNIKHGTLEKLNPSVNANTLQVGQTIRIR</sequence>